<dbReference type="GO" id="GO:0005737">
    <property type="term" value="C:cytoplasm"/>
    <property type="evidence" value="ECO:0007669"/>
    <property type="project" value="TreeGrafter"/>
</dbReference>
<sequence length="343" mass="38212">MSRTINIHGHLILPQLMGLAGEQGPEIIWHDDGRASMRIGSRFTKLVTVDSKEDEKTLGARATTEKFLKSWSDPKIRVAEMDEIGTDVMGITNNAQMYFYQIEPNLAITFQQTANDLLAEYCEAAPDRFFFMATLPLQDLDASARELDRAIKLGARGIHVGAHSLGAYELYSEELWPLFSTMADAGLPLFVHPYPFQLAGAAPTRFGGPMLEFPYQSSIAVTHLILGGTMDAVPNLNVCISHGGGFIPYQFGRIEAFAEINPNNRAKRPLREYLPRFYFDNLIHDPVARQYLVDWMGASNVFVGDNYRGLDSADGFAFLKDLKLTQEESDAISGNNAARLFHL</sequence>
<dbReference type="PANTHER" id="PTHR21240">
    <property type="entry name" value="2-AMINO-3-CARBOXYLMUCONATE-6-SEMIALDEHYDE DECARBOXYLASE"/>
    <property type="match status" value="1"/>
</dbReference>
<dbReference type="InterPro" id="IPR032466">
    <property type="entry name" value="Metal_Hydrolase"/>
</dbReference>
<evidence type="ECO:0000256" key="1">
    <source>
        <dbReference type="ARBA" id="ARBA00023239"/>
    </source>
</evidence>
<dbReference type="AlphaFoldDB" id="A0A1L3ZYZ3"/>
<accession>A0A1L3ZYZ3</accession>
<dbReference type="RefSeq" id="WP_072598498.1">
    <property type="nucleotide sequence ID" value="NZ_CP018221.1"/>
</dbReference>
<dbReference type="OrthoDB" id="9799024at2"/>
<feature type="domain" description="Amidohydrolase-related" evidence="2">
    <location>
        <begin position="74"/>
        <end position="343"/>
    </location>
</feature>
<dbReference type="STRING" id="1921510.BSL82_17420"/>
<reference evidence="4" key="1">
    <citation type="submission" date="2016-11" db="EMBL/GenBank/DDBJ databases">
        <title>Complete Genome Sequence of alachlor-degrading Sphingomonas sp. strain JJ-A5.</title>
        <authorList>
            <person name="Lee H."/>
            <person name="Ka J.-O."/>
        </authorList>
    </citation>
    <scope>NUCLEOTIDE SEQUENCE [LARGE SCALE GENOMIC DNA]</scope>
    <source>
        <strain evidence="4">JJ-A5</strain>
    </source>
</reference>
<dbReference type="EMBL" id="CP018221">
    <property type="protein sequence ID" value="API60842.1"/>
    <property type="molecule type" value="Genomic_DNA"/>
</dbReference>
<dbReference type="GO" id="GO:0016787">
    <property type="term" value="F:hydrolase activity"/>
    <property type="evidence" value="ECO:0007669"/>
    <property type="project" value="InterPro"/>
</dbReference>
<dbReference type="KEGG" id="sphj:BSL82_17420"/>
<dbReference type="SUPFAM" id="SSF51556">
    <property type="entry name" value="Metallo-dependent hydrolases"/>
    <property type="match status" value="1"/>
</dbReference>
<protein>
    <recommendedName>
        <fullName evidence="2">Amidohydrolase-related domain-containing protein</fullName>
    </recommendedName>
</protein>
<dbReference type="Pfam" id="PF04909">
    <property type="entry name" value="Amidohydro_2"/>
    <property type="match status" value="1"/>
</dbReference>
<keyword evidence="1" id="KW-0456">Lyase</keyword>
<dbReference type="Proteomes" id="UP000182063">
    <property type="component" value="Chromosome"/>
</dbReference>
<evidence type="ECO:0000313" key="3">
    <source>
        <dbReference type="EMBL" id="API60842.1"/>
    </source>
</evidence>
<keyword evidence="4" id="KW-1185">Reference proteome</keyword>
<name>A0A1L3ZYZ3_9SPHN</name>
<gene>
    <name evidence="3" type="ORF">BSL82_17420</name>
</gene>
<dbReference type="GO" id="GO:0019748">
    <property type="term" value="P:secondary metabolic process"/>
    <property type="evidence" value="ECO:0007669"/>
    <property type="project" value="TreeGrafter"/>
</dbReference>
<evidence type="ECO:0000259" key="2">
    <source>
        <dbReference type="Pfam" id="PF04909"/>
    </source>
</evidence>
<proteinExistence type="predicted"/>
<dbReference type="InterPro" id="IPR006680">
    <property type="entry name" value="Amidohydro-rel"/>
</dbReference>
<organism evidence="3 4">
    <name type="scientific">Tardibacter chloracetimidivorans</name>
    <dbReference type="NCBI Taxonomy" id="1921510"/>
    <lineage>
        <taxon>Bacteria</taxon>
        <taxon>Pseudomonadati</taxon>
        <taxon>Pseudomonadota</taxon>
        <taxon>Alphaproteobacteria</taxon>
        <taxon>Sphingomonadales</taxon>
        <taxon>Sphingomonadaceae</taxon>
        <taxon>Tardibacter</taxon>
    </lineage>
</organism>
<evidence type="ECO:0000313" key="4">
    <source>
        <dbReference type="Proteomes" id="UP000182063"/>
    </source>
</evidence>
<dbReference type="GO" id="GO:0016831">
    <property type="term" value="F:carboxy-lyase activity"/>
    <property type="evidence" value="ECO:0007669"/>
    <property type="project" value="InterPro"/>
</dbReference>
<dbReference type="Gene3D" id="3.20.20.140">
    <property type="entry name" value="Metal-dependent hydrolases"/>
    <property type="match status" value="1"/>
</dbReference>
<dbReference type="InterPro" id="IPR032465">
    <property type="entry name" value="ACMSD"/>
</dbReference>
<dbReference type="PANTHER" id="PTHR21240:SF28">
    <property type="entry name" value="ISO-OROTATE DECARBOXYLASE (EUROFUNG)"/>
    <property type="match status" value="1"/>
</dbReference>